<keyword evidence="1" id="KW-0812">Transmembrane</keyword>
<protein>
    <submittedName>
        <fullName evidence="2">Uncharacterized protein</fullName>
    </submittedName>
</protein>
<evidence type="ECO:0000256" key="1">
    <source>
        <dbReference type="SAM" id="Phobius"/>
    </source>
</evidence>
<dbReference type="Proteomes" id="UP000294689">
    <property type="component" value="Unassembled WGS sequence"/>
</dbReference>
<dbReference type="AlphaFoldDB" id="A0A4V3F898"/>
<dbReference type="EMBL" id="SOBW01000008">
    <property type="protein sequence ID" value="TDU39566.1"/>
    <property type="molecule type" value="Genomic_DNA"/>
</dbReference>
<keyword evidence="1" id="KW-0472">Membrane</keyword>
<keyword evidence="3" id="KW-1185">Reference proteome</keyword>
<sequence length="115" mass="12774">MNVFESINNTSNRASDIGEQFLDKTQEYYKLKIFQQVSYTITMLGKALAIGGVLFIGLIFIAFASAIAIGDLLGHVAYGYLIVGAVFIISAFIIYKVRHLIDSAVIKKFQSKIFK</sequence>
<comment type="caution">
    <text evidence="2">The sequence shown here is derived from an EMBL/GenBank/DDBJ whole genome shotgun (WGS) entry which is preliminary data.</text>
</comment>
<dbReference type="RefSeq" id="WP_133757637.1">
    <property type="nucleotide sequence ID" value="NZ_SOBW01000008.1"/>
</dbReference>
<evidence type="ECO:0000313" key="3">
    <source>
        <dbReference type="Proteomes" id="UP000294689"/>
    </source>
</evidence>
<feature type="transmembrane region" description="Helical" evidence="1">
    <location>
        <begin position="47"/>
        <end position="69"/>
    </location>
</feature>
<organism evidence="2 3">
    <name type="scientific">Gelidibacter sediminis</name>
    <dbReference type="NCBI Taxonomy" id="1608710"/>
    <lineage>
        <taxon>Bacteria</taxon>
        <taxon>Pseudomonadati</taxon>
        <taxon>Bacteroidota</taxon>
        <taxon>Flavobacteriia</taxon>
        <taxon>Flavobacteriales</taxon>
        <taxon>Flavobacteriaceae</taxon>
        <taxon>Gelidibacter</taxon>
    </lineage>
</organism>
<keyword evidence="1" id="KW-1133">Transmembrane helix</keyword>
<evidence type="ECO:0000313" key="2">
    <source>
        <dbReference type="EMBL" id="TDU39566.1"/>
    </source>
</evidence>
<name>A0A4V3F898_9FLAO</name>
<reference evidence="2 3" key="1">
    <citation type="submission" date="2019-03" db="EMBL/GenBank/DDBJ databases">
        <title>Genomic Encyclopedia of Archaeal and Bacterial Type Strains, Phase II (KMG-II): from individual species to whole genera.</title>
        <authorList>
            <person name="Goeker M."/>
        </authorList>
    </citation>
    <scope>NUCLEOTIDE SEQUENCE [LARGE SCALE GENOMIC DNA]</scope>
    <source>
        <strain evidence="2 3">DSM 28135</strain>
    </source>
</reference>
<proteinExistence type="predicted"/>
<gene>
    <name evidence="2" type="ORF">BXY82_1593</name>
</gene>
<accession>A0A4V3F898</accession>
<feature type="transmembrane region" description="Helical" evidence="1">
    <location>
        <begin position="75"/>
        <end position="95"/>
    </location>
</feature>
<dbReference type="OrthoDB" id="1202744at2"/>